<dbReference type="PANTHER" id="PTHR24198:SF165">
    <property type="entry name" value="ANKYRIN REPEAT-CONTAINING PROTEIN-RELATED"/>
    <property type="match status" value="1"/>
</dbReference>
<proteinExistence type="predicted"/>
<dbReference type="PROSITE" id="PS50088">
    <property type="entry name" value="ANK_REPEAT"/>
    <property type="match status" value="3"/>
</dbReference>
<keyword evidence="7" id="KW-1185">Reference proteome</keyword>
<dbReference type="InterPro" id="IPR002110">
    <property type="entry name" value="Ankyrin_rpt"/>
</dbReference>
<protein>
    <submittedName>
        <fullName evidence="6">Aste57867_25296 protein</fullName>
    </submittedName>
</protein>
<evidence type="ECO:0000256" key="4">
    <source>
        <dbReference type="SAM" id="MobiDB-lite"/>
    </source>
</evidence>
<evidence type="ECO:0000313" key="7">
    <source>
        <dbReference type="Proteomes" id="UP000332933"/>
    </source>
</evidence>
<evidence type="ECO:0000256" key="1">
    <source>
        <dbReference type="ARBA" id="ARBA00022737"/>
    </source>
</evidence>
<evidence type="ECO:0000256" key="2">
    <source>
        <dbReference type="ARBA" id="ARBA00023043"/>
    </source>
</evidence>
<reference evidence="5" key="2">
    <citation type="submission" date="2019-06" db="EMBL/GenBank/DDBJ databases">
        <title>Genomics analysis of Aphanomyces spp. identifies a new class of oomycete effector associated with host adaptation.</title>
        <authorList>
            <person name="Gaulin E."/>
        </authorList>
    </citation>
    <scope>NUCLEOTIDE SEQUENCE</scope>
    <source>
        <strain evidence="5">CBS 578.67</strain>
    </source>
</reference>
<feature type="repeat" description="ANK" evidence="3">
    <location>
        <begin position="341"/>
        <end position="373"/>
    </location>
</feature>
<dbReference type="Proteomes" id="UP000332933">
    <property type="component" value="Unassembled WGS sequence"/>
</dbReference>
<name>A0A485LSQ0_9STRA</name>
<dbReference type="Pfam" id="PF00023">
    <property type="entry name" value="Ank"/>
    <property type="match status" value="1"/>
</dbReference>
<organism evidence="6 7">
    <name type="scientific">Aphanomyces stellatus</name>
    <dbReference type="NCBI Taxonomy" id="120398"/>
    <lineage>
        <taxon>Eukaryota</taxon>
        <taxon>Sar</taxon>
        <taxon>Stramenopiles</taxon>
        <taxon>Oomycota</taxon>
        <taxon>Saprolegniomycetes</taxon>
        <taxon>Saprolegniales</taxon>
        <taxon>Verrucalvaceae</taxon>
        <taxon>Aphanomyces</taxon>
    </lineage>
</organism>
<dbReference type="PROSITE" id="PS50297">
    <property type="entry name" value="ANK_REP_REGION"/>
    <property type="match status" value="2"/>
</dbReference>
<dbReference type="PANTHER" id="PTHR24198">
    <property type="entry name" value="ANKYRIN REPEAT AND PROTEIN KINASE DOMAIN-CONTAINING PROTEIN"/>
    <property type="match status" value="1"/>
</dbReference>
<evidence type="ECO:0000313" key="6">
    <source>
        <dbReference type="EMBL" id="VFU01921.1"/>
    </source>
</evidence>
<accession>A0A485LSQ0</accession>
<evidence type="ECO:0000313" key="5">
    <source>
        <dbReference type="EMBL" id="KAF0682589.1"/>
    </source>
</evidence>
<keyword evidence="1" id="KW-0677">Repeat</keyword>
<sequence length="721" mass="79397">MDDYSYNAITGATLSIMHVPPDVDAFVAIQRIRQDALEAKEARAMAWEDYFATQWGKQDRAEARKTEARLQAQIDELSKARPLKISTFNPWVVDPSYFYEYVHYVLGRSDASMRAALLGNVSYGLMPLPRACTTKDYRLVELLLQDGADPTVHVPASPYPYMQSIFRASVEDLNVFNLLVKYAPRAQDFCACDDDGLSLVHAAAQGGHAKVLDALLHLPRTHHLVNTVTKSGYTALHLAVMGGYPACVALILEHMSSELITCLTHDGYNALHLALKPESSHFHLDQLVESFITATCSSTLFEAVDPHGHTVIHLAVMQNLERIALRLIRLGKTPMNVCTKSGVAALHVAVAVKNPTIIRALHQHNAMIDIMDDNGQTPLLAAALINDAECMRTLLEFGADAGCQNKEGHAPLHYLASYCTDPTTFDLFLAKDVDVNCKSIKGNVPLHFAAMKGNEVAARILATHGADVSLLNEDKRSVVFLARQWGHLKLEEFFKFLIKAPTESVLQIDGGGGGAPGAGGGGEPATSDERPTSSSGGATRARTPNKDGKKKKRASVVLPSLRPITPAIDKVWDTESNDSDESERGPSSSAPPTRHVCMTPYVKRQLFDRVRAPHASVELSPEMEELLHYNQPPKPDLGHPQAKYMVRRCKTGVNVPWPATTPLAPDTLERRLKPSTKYQVDAAQHVKSMPELRADFQFARIFTWAESRVKRRSRHDARPLG</sequence>
<evidence type="ECO:0000256" key="3">
    <source>
        <dbReference type="PROSITE-ProRule" id="PRU00023"/>
    </source>
</evidence>
<feature type="repeat" description="ANK" evidence="3">
    <location>
        <begin position="441"/>
        <end position="473"/>
    </location>
</feature>
<dbReference type="EMBL" id="VJMH01007518">
    <property type="protein sequence ID" value="KAF0682589.1"/>
    <property type="molecule type" value="Genomic_DNA"/>
</dbReference>
<reference evidence="6 7" key="1">
    <citation type="submission" date="2019-03" db="EMBL/GenBank/DDBJ databases">
        <authorList>
            <person name="Gaulin E."/>
            <person name="Dumas B."/>
        </authorList>
    </citation>
    <scope>NUCLEOTIDE SEQUENCE [LARGE SCALE GENOMIC DNA]</scope>
    <source>
        <strain evidence="6">CBS 568.67</strain>
    </source>
</reference>
<feature type="repeat" description="ANK" evidence="3">
    <location>
        <begin position="374"/>
        <end position="406"/>
    </location>
</feature>
<dbReference type="SUPFAM" id="SSF48403">
    <property type="entry name" value="Ankyrin repeat"/>
    <property type="match status" value="1"/>
</dbReference>
<feature type="compositionally biased region" description="Gly residues" evidence="4">
    <location>
        <begin position="509"/>
        <end position="523"/>
    </location>
</feature>
<dbReference type="InterPro" id="IPR036770">
    <property type="entry name" value="Ankyrin_rpt-contain_sf"/>
</dbReference>
<dbReference type="OrthoDB" id="194358at2759"/>
<dbReference type="SMART" id="SM00248">
    <property type="entry name" value="ANK"/>
    <property type="match status" value="8"/>
</dbReference>
<dbReference type="EMBL" id="CAADRA010007544">
    <property type="protein sequence ID" value="VFU01921.1"/>
    <property type="molecule type" value="Genomic_DNA"/>
</dbReference>
<dbReference type="Pfam" id="PF12796">
    <property type="entry name" value="Ank_2"/>
    <property type="match status" value="2"/>
</dbReference>
<dbReference type="Gene3D" id="1.25.40.20">
    <property type="entry name" value="Ankyrin repeat-containing domain"/>
    <property type="match status" value="2"/>
</dbReference>
<gene>
    <name evidence="6" type="primary">Aste57867_25296</name>
    <name evidence="5" type="ORF">As57867_025218</name>
    <name evidence="6" type="ORF">ASTE57867_25296</name>
</gene>
<dbReference type="AlphaFoldDB" id="A0A485LSQ0"/>
<keyword evidence="2 3" id="KW-0040">ANK repeat</keyword>
<feature type="region of interest" description="Disordered" evidence="4">
    <location>
        <begin position="508"/>
        <end position="595"/>
    </location>
</feature>